<protein>
    <submittedName>
        <fullName evidence="1">Uncharacterized protein</fullName>
    </submittedName>
</protein>
<accession>A0A6M3JHW8</accession>
<proteinExistence type="predicted"/>
<organism evidence="1">
    <name type="scientific">viral metagenome</name>
    <dbReference type="NCBI Taxonomy" id="1070528"/>
    <lineage>
        <taxon>unclassified sequences</taxon>
        <taxon>metagenomes</taxon>
        <taxon>organismal metagenomes</taxon>
    </lineage>
</organism>
<sequence length="61" mass="6745">MVQIDLSPRQVLVYIIAGIKNGQYQAAINIAQDCIDQLDARSKTNTALEPTQTTEPKLNTE</sequence>
<gene>
    <name evidence="1" type="ORF">MM415A04315_0001</name>
</gene>
<dbReference type="AlphaFoldDB" id="A0A6M3JHW8"/>
<name>A0A6M3JHW8_9ZZZZ</name>
<reference evidence="1" key="1">
    <citation type="submission" date="2020-03" db="EMBL/GenBank/DDBJ databases">
        <title>The deep terrestrial virosphere.</title>
        <authorList>
            <person name="Holmfeldt K."/>
            <person name="Nilsson E."/>
            <person name="Simone D."/>
            <person name="Lopez-Fernandez M."/>
            <person name="Wu X."/>
            <person name="de Brujin I."/>
            <person name="Lundin D."/>
            <person name="Andersson A."/>
            <person name="Bertilsson S."/>
            <person name="Dopson M."/>
        </authorList>
    </citation>
    <scope>NUCLEOTIDE SEQUENCE</scope>
    <source>
        <strain evidence="1">MM415A04315</strain>
    </source>
</reference>
<dbReference type="EMBL" id="MT141735">
    <property type="protein sequence ID" value="QJA69769.1"/>
    <property type="molecule type" value="Genomic_DNA"/>
</dbReference>
<evidence type="ECO:0000313" key="1">
    <source>
        <dbReference type="EMBL" id="QJA69769.1"/>
    </source>
</evidence>